<feature type="transmembrane region" description="Helical" evidence="6">
    <location>
        <begin position="58"/>
        <end position="78"/>
    </location>
</feature>
<feature type="transmembrane region" description="Helical" evidence="6">
    <location>
        <begin position="21"/>
        <end position="38"/>
    </location>
</feature>
<feature type="transmembrane region" description="Helical" evidence="6">
    <location>
        <begin position="595"/>
        <end position="617"/>
    </location>
</feature>
<feature type="transmembrane region" description="Helical" evidence="6">
    <location>
        <begin position="99"/>
        <end position="125"/>
    </location>
</feature>
<evidence type="ECO:0000256" key="2">
    <source>
        <dbReference type="ARBA" id="ARBA00022475"/>
    </source>
</evidence>
<dbReference type="PANTHER" id="PTHR46795:SF3">
    <property type="entry name" value="ABC TRANSPORTER PERMEASE"/>
    <property type="match status" value="1"/>
</dbReference>
<proteinExistence type="inferred from homology"/>
<evidence type="ECO:0000313" key="8">
    <source>
        <dbReference type="EMBL" id="HJH49161.1"/>
    </source>
</evidence>
<dbReference type="InterPro" id="IPR003838">
    <property type="entry name" value="ABC3_permease_C"/>
</dbReference>
<name>A0A9D2VX22_9FIRM</name>
<dbReference type="AlphaFoldDB" id="A0A9D2VX22"/>
<evidence type="ECO:0000256" key="6">
    <source>
        <dbReference type="PIRNR" id="PIRNR018968"/>
    </source>
</evidence>
<evidence type="ECO:0000256" key="5">
    <source>
        <dbReference type="ARBA" id="ARBA00023136"/>
    </source>
</evidence>
<dbReference type="PIRSF" id="PIRSF018968">
    <property type="entry name" value="ABC_permease_BceB"/>
    <property type="match status" value="1"/>
</dbReference>
<dbReference type="InterPro" id="IPR027022">
    <property type="entry name" value="ABC_permease_BceB-typ"/>
</dbReference>
<comment type="subcellular location">
    <subcellularLocation>
        <location evidence="1 6">Cell membrane</location>
        <topology evidence="1 6">Multi-pass membrane protein</topology>
    </subcellularLocation>
</comment>
<feature type="transmembrane region" description="Helical" evidence="6">
    <location>
        <begin position="280"/>
        <end position="305"/>
    </location>
</feature>
<feature type="transmembrane region" description="Helical" evidence="6">
    <location>
        <begin position="197"/>
        <end position="217"/>
    </location>
</feature>
<keyword evidence="3 6" id="KW-0812">Transmembrane</keyword>
<feature type="transmembrane region" description="Helical" evidence="6">
    <location>
        <begin position="629"/>
        <end position="654"/>
    </location>
</feature>
<accession>A0A9D2VX22</accession>
<feature type="domain" description="ABC3 transporter permease C-terminal" evidence="7">
    <location>
        <begin position="62"/>
        <end position="178"/>
    </location>
</feature>
<protein>
    <submittedName>
        <fullName evidence="8">FtsX-like permease family protein</fullName>
    </submittedName>
</protein>
<evidence type="ECO:0000313" key="9">
    <source>
        <dbReference type="Proteomes" id="UP000813420"/>
    </source>
</evidence>
<keyword evidence="4 6" id="KW-1133">Transmembrane helix</keyword>
<organism evidence="8 9">
    <name type="scientific">Merdimonas faecis</name>
    <dbReference type="NCBI Taxonomy" id="1653435"/>
    <lineage>
        <taxon>Bacteria</taxon>
        <taxon>Bacillati</taxon>
        <taxon>Bacillota</taxon>
        <taxon>Clostridia</taxon>
        <taxon>Lachnospirales</taxon>
        <taxon>Lachnospiraceae</taxon>
        <taxon>Merdimonas</taxon>
    </lineage>
</organism>
<dbReference type="PANTHER" id="PTHR46795">
    <property type="entry name" value="ABC TRANSPORTER PERMEASE-RELATED-RELATED"/>
    <property type="match status" value="1"/>
</dbReference>
<keyword evidence="2 6" id="KW-1003">Cell membrane</keyword>
<feature type="transmembrane region" description="Helical" evidence="6">
    <location>
        <begin position="534"/>
        <end position="561"/>
    </location>
</feature>
<comment type="caution">
    <text evidence="8">The sequence shown here is derived from an EMBL/GenBank/DDBJ whole genome shotgun (WGS) entry which is preliminary data.</text>
</comment>
<keyword evidence="5 6" id="KW-0472">Membrane</keyword>
<evidence type="ECO:0000256" key="4">
    <source>
        <dbReference type="ARBA" id="ARBA00022989"/>
    </source>
</evidence>
<dbReference type="Pfam" id="PF02687">
    <property type="entry name" value="FtsX"/>
    <property type="match status" value="1"/>
</dbReference>
<dbReference type="GO" id="GO:0005886">
    <property type="term" value="C:plasma membrane"/>
    <property type="evidence" value="ECO:0007669"/>
    <property type="project" value="UniProtKB-SubCell"/>
</dbReference>
<dbReference type="EMBL" id="DYXE01000028">
    <property type="protein sequence ID" value="HJH49161.1"/>
    <property type="molecule type" value="Genomic_DNA"/>
</dbReference>
<dbReference type="GO" id="GO:0055085">
    <property type="term" value="P:transmembrane transport"/>
    <property type="evidence" value="ECO:0007669"/>
    <property type="project" value="UniProtKB-UniRule"/>
</dbReference>
<dbReference type="InterPro" id="IPR052536">
    <property type="entry name" value="ABC-4_Integral_Memb_Prot"/>
</dbReference>
<dbReference type="RefSeq" id="WP_270645014.1">
    <property type="nucleotide sequence ID" value="NZ_DYXE01000028.1"/>
</dbReference>
<comment type="similarity">
    <text evidence="6">Belongs to the ABC-4 integral membrane protein family.</text>
</comment>
<keyword evidence="6" id="KW-0813">Transport</keyword>
<dbReference type="Proteomes" id="UP000813420">
    <property type="component" value="Unassembled WGS sequence"/>
</dbReference>
<evidence type="ECO:0000259" key="7">
    <source>
        <dbReference type="Pfam" id="PF02687"/>
    </source>
</evidence>
<gene>
    <name evidence="8" type="ORF">K8V39_02735</name>
</gene>
<evidence type="ECO:0000256" key="1">
    <source>
        <dbReference type="ARBA" id="ARBA00004651"/>
    </source>
</evidence>
<reference evidence="8" key="1">
    <citation type="journal article" date="2021" name="PeerJ">
        <title>Extensive microbial diversity within the chicken gut microbiome revealed by metagenomics and culture.</title>
        <authorList>
            <person name="Gilroy R."/>
            <person name="Ravi A."/>
            <person name="Getino M."/>
            <person name="Pursley I."/>
            <person name="Horton D.L."/>
            <person name="Alikhan N.F."/>
            <person name="Baker D."/>
            <person name="Gharbi K."/>
            <person name="Hall N."/>
            <person name="Watson M."/>
            <person name="Adriaenssens E.M."/>
            <person name="Foster-Nyarko E."/>
            <person name="Jarju S."/>
            <person name="Secka A."/>
            <person name="Antonio M."/>
            <person name="Oren A."/>
            <person name="Chaudhuri R.R."/>
            <person name="La Ragione R."/>
            <person name="Hildebrand F."/>
            <person name="Pallen M.J."/>
        </authorList>
    </citation>
    <scope>NUCLEOTIDE SEQUENCE</scope>
    <source>
        <strain evidence="8">USAMLcec4-12693</strain>
    </source>
</reference>
<feature type="transmembrane region" description="Helical" evidence="6">
    <location>
        <begin position="223"/>
        <end position="250"/>
    </location>
</feature>
<sequence length="664" mass="75059">MNGSIYSRLAVTNLKNNHKTYVPYILTAVLTVMMFYIMDALARNGGIVENNLKLILSYARGVIIVFAVIFLFYTNSFLIKRRKREIGVYNILGMGKRHIARMLFTETLITAVIGIGAGLVAGLVFSKLMYLALFKILHFDVGLEFSVSVPSLMDTLVLFLVIFLLTLIYNLMQIRLANPVELLQGSRQGEREPKTKILLAIIGFALIGAGYTIALITESPLEAISSFFIAVVCVILGTYALFVAGSIAFLKALRKKKSFYYQAKHFTSVSGMIYRMKQNAVGLANICILSTMVLVMISTTLSLYAGMDDILRYRFPTEYGVILYQTTPEGEEQTEKIISEEMASHNVTVDPDTELVYRQGAVSAILRDGGFDLKETGDYSTSEIREVYMIPEADYNSMEGENISLDTDEVLVYSTGENWGEDQLQMGTRTYQVAGELDTLKLEPKNRARVVEAYYLIMSDEEEITKILKEAWENSDMSPEWIAQQSAVEYIHRFDLDGDKKDCTAAEEAMTERLTSEVAGTFCESRQQSRENFYGLYGSLFFIGIYLGALFLMATVLIIYYKQISEGYDDKERFQIMQKVGMDQKEVRRTIRSQVLTVFFLPLFMAVLHVAVAFQVIKKLMVALNFTNTPLFLLCTVITVAVFAVFYAIVYGITAREYYKIVRR</sequence>
<feature type="transmembrane region" description="Helical" evidence="6">
    <location>
        <begin position="145"/>
        <end position="169"/>
    </location>
</feature>
<evidence type="ECO:0000256" key="3">
    <source>
        <dbReference type="ARBA" id="ARBA00022692"/>
    </source>
</evidence>
<reference evidence="8" key="2">
    <citation type="submission" date="2021-09" db="EMBL/GenBank/DDBJ databases">
        <authorList>
            <person name="Gilroy R."/>
        </authorList>
    </citation>
    <scope>NUCLEOTIDE SEQUENCE</scope>
    <source>
        <strain evidence="8">USAMLcec4-12693</strain>
    </source>
</reference>